<proteinExistence type="predicted"/>
<evidence type="ECO:0000313" key="2">
    <source>
        <dbReference type="EMBL" id="KWZ77064.1"/>
    </source>
</evidence>
<dbReference type="Proteomes" id="UP000032024">
    <property type="component" value="Chromosome"/>
</dbReference>
<dbReference type="STRING" id="1398.AB434_2454"/>
<dbReference type="PATRIC" id="fig|1398.18.peg.2823"/>
<name>A0A0C5C5R2_HEYCO</name>
<reference evidence="1" key="1">
    <citation type="submission" date="2015-01" db="EMBL/GenBank/DDBJ databases">
        <title>Comparative genome analysis of Bacillus coagulans HM-08, Clostridium butyricum HM-68, Bacillus subtilis HM-66 and Bacillus licheniformis BL-09.</title>
        <authorList>
            <person name="Zhang H."/>
        </authorList>
    </citation>
    <scope>NUCLEOTIDE SEQUENCE [LARGE SCALE GENOMIC DNA]</scope>
    <source>
        <strain evidence="1">HM-08</strain>
    </source>
</reference>
<dbReference type="AlphaFoldDB" id="A0A0C5C5R2"/>
<keyword evidence="3" id="KW-1185">Reference proteome</keyword>
<evidence type="ECO:0000313" key="4">
    <source>
        <dbReference type="Proteomes" id="UP000070376"/>
    </source>
</evidence>
<dbReference type="Proteomes" id="UP000070376">
    <property type="component" value="Unassembled WGS sequence"/>
</dbReference>
<evidence type="ECO:0000313" key="1">
    <source>
        <dbReference type="EMBL" id="AJO23643.1"/>
    </source>
</evidence>
<dbReference type="EMBL" id="CP010525">
    <property type="protein sequence ID" value="AJO23643.1"/>
    <property type="molecule type" value="Genomic_DNA"/>
</dbReference>
<accession>A0A0C5C5R2</accession>
<reference evidence="4" key="4">
    <citation type="submission" date="2016-01" db="EMBL/GenBank/DDBJ databases">
        <authorList>
            <person name="Mitreva M."/>
            <person name="Pepin K.H."/>
            <person name="Mihindukulasuriya K.A."/>
            <person name="Fulton R."/>
            <person name="Fronick C."/>
            <person name="O'Laughlin M."/>
            <person name="Miner T."/>
            <person name="Herter B."/>
            <person name="Rosa B.A."/>
            <person name="Cordes M."/>
            <person name="Tomlinson C."/>
            <person name="Wollam A."/>
            <person name="Palsikar V.B."/>
            <person name="Mardis E.R."/>
            <person name="Wilson R.K."/>
        </authorList>
    </citation>
    <scope>NUCLEOTIDE SEQUENCE [LARGE SCALE GENOMIC DNA]</scope>
    <source>
        <strain evidence="4">GED7749B</strain>
    </source>
</reference>
<reference evidence="2" key="3">
    <citation type="submission" date="2016-01" db="EMBL/GenBank/DDBJ databases">
        <authorList>
            <person name="Oliw E.H."/>
        </authorList>
    </citation>
    <scope>NUCLEOTIDE SEQUENCE [LARGE SCALE GENOMIC DNA]</scope>
    <source>
        <strain evidence="2">GED7749B</strain>
    </source>
</reference>
<sequence length="57" mass="6623">MQVSKVKKGLKWAEADRKRRLKAPLKIFTGSWFPTYLLYTSNSESGLYAVKDGTHYR</sequence>
<dbReference type="EMBL" id="LRPN01000179">
    <property type="protein sequence ID" value="KWZ77064.1"/>
    <property type="molecule type" value="Genomic_DNA"/>
</dbReference>
<reference evidence="3" key="2">
    <citation type="submission" date="2015-01" db="EMBL/GenBank/DDBJ databases">
        <title>Comparative genome analysis of Bacillus coagulans HM-08, Clostridium butyricum HM-68, Bacillus subtilis HM-66 and Bacillus paralicheniformis BL-09.</title>
        <authorList>
            <person name="Zhang H."/>
        </authorList>
    </citation>
    <scope>NUCLEOTIDE SEQUENCE [LARGE SCALE GENOMIC DNA]</scope>
    <source>
        <strain evidence="3">HM-08</strain>
    </source>
</reference>
<evidence type="ECO:0000313" key="3">
    <source>
        <dbReference type="Proteomes" id="UP000032024"/>
    </source>
</evidence>
<protein>
    <submittedName>
        <fullName evidence="2">Uncharacterized protein</fullName>
    </submittedName>
</protein>
<organism evidence="2 4">
    <name type="scientific">Heyndrickxia coagulans</name>
    <name type="common">Weizmannia coagulans</name>
    <dbReference type="NCBI Taxonomy" id="1398"/>
    <lineage>
        <taxon>Bacteria</taxon>
        <taxon>Bacillati</taxon>
        <taxon>Bacillota</taxon>
        <taxon>Bacilli</taxon>
        <taxon>Bacillales</taxon>
        <taxon>Bacillaceae</taxon>
        <taxon>Heyndrickxia</taxon>
    </lineage>
</organism>
<gene>
    <name evidence="2" type="ORF">HMPREF3213_03478</name>
    <name evidence="1" type="ORF">SB48_HM08orf04543</name>
</gene>